<dbReference type="HOGENOM" id="CLU_074871_1_0_1"/>
<evidence type="ECO:0000256" key="1">
    <source>
        <dbReference type="ARBA" id="ARBA00004340"/>
    </source>
</evidence>
<evidence type="ECO:0000256" key="4">
    <source>
        <dbReference type="SAM" id="MobiDB-lite"/>
    </source>
</evidence>
<evidence type="ECO:0000259" key="5">
    <source>
        <dbReference type="Pfam" id="PF20147"/>
    </source>
</evidence>
<feature type="domain" description="Crinkler effector protein N-terminal" evidence="5">
    <location>
        <begin position="26"/>
        <end position="125"/>
    </location>
</feature>
<dbReference type="Pfam" id="PF20147">
    <property type="entry name" value="Crinkler"/>
    <property type="match status" value="1"/>
</dbReference>
<keyword evidence="3" id="KW-0964">Secreted</keyword>
<comment type="subcellular location">
    <subcellularLocation>
        <location evidence="1">Host cell</location>
    </subcellularLocation>
    <subcellularLocation>
        <location evidence="2">Secreted</location>
    </subcellularLocation>
</comment>
<dbReference type="OrthoDB" id="2427869at2759"/>
<sequence>MRYLRHNDWVPPIIPHSGTSLDHPILELNCFVHDDDPRHVFPVKIARTESIGTLKKAIKEEKKVALEHVDAEALRLWKVSIPVNGGFKENVSRVELKDEDELSPVDTLSDVFSEVPARKHLHIIVLCSPPNAAEHTRSHPPSAFKPRGQD</sequence>
<dbReference type="GO" id="GO:0043657">
    <property type="term" value="C:host cell"/>
    <property type="evidence" value="ECO:0007669"/>
    <property type="project" value="UniProtKB-SubCell"/>
</dbReference>
<evidence type="ECO:0000313" key="6">
    <source>
        <dbReference type="EMBL" id="KIM73122.1"/>
    </source>
</evidence>
<dbReference type="GO" id="GO:0005576">
    <property type="term" value="C:extracellular region"/>
    <property type="evidence" value="ECO:0007669"/>
    <property type="project" value="UniProtKB-SubCell"/>
</dbReference>
<evidence type="ECO:0000313" key="7">
    <source>
        <dbReference type="Proteomes" id="UP000054166"/>
    </source>
</evidence>
<feature type="region of interest" description="Disordered" evidence="4">
    <location>
        <begin position="131"/>
        <end position="150"/>
    </location>
</feature>
<keyword evidence="7" id="KW-1185">Reference proteome</keyword>
<organism evidence="6 7">
    <name type="scientific">Piloderma croceum (strain F 1598)</name>
    <dbReference type="NCBI Taxonomy" id="765440"/>
    <lineage>
        <taxon>Eukaryota</taxon>
        <taxon>Fungi</taxon>
        <taxon>Dikarya</taxon>
        <taxon>Basidiomycota</taxon>
        <taxon>Agaricomycotina</taxon>
        <taxon>Agaricomycetes</taxon>
        <taxon>Agaricomycetidae</taxon>
        <taxon>Atheliales</taxon>
        <taxon>Atheliaceae</taxon>
        <taxon>Piloderma</taxon>
    </lineage>
</organism>
<dbReference type="InterPro" id="IPR045379">
    <property type="entry name" value="Crinkler_N"/>
</dbReference>
<evidence type="ECO:0000256" key="3">
    <source>
        <dbReference type="ARBA" id="ARBA00022525"/>
    </source>
</evidence>
<dbReference type="EMBL" id="KN833092">
    <property type="protein sequence ID" value="KIM73122.1"/>
    <property type="molecule type" value="Genomic_DNA"/>
</dbReference>
<name>A0A0C3B747_PILCF</name>
<dbReference type="Proteomes" id="UP000054166">
    <property type="component" value="Unassembled WGS sequence"/>
</dbReference>
<dbReference type="InParanoid" id="A0A0C3B747"/>
<evidence type="ECO:0000256" key="2">
    <source>
        <dbReference type="ARBA" id="ARBA00004613"/>
    </source>
</evidence>
<accession>A0A0C3B747</accession>
<protein>
    <recommendedName>
        <fullName evidence="5">Crinkler effector protein N-terminal domain-containing protein</fullName>
    </recommendedName>
</protein>
<gene>
    <name evidence="6" type="ORF">PILCRDRAFT_733222</name>
</gene>
<dbReference type="AlphaFoldDB" id="A0A0C3B747"/>
<proteinExistence type="predicted"/>
<reference evidence="7" key="2">
    <citation type="submission" date="2015-01" db="EMBL/GenBank/DDBJ databases">
        <title>Evolutionary Origins and Diversification of the Mycorrhizal Mutualists.</title>
        <authorList>
            <consortium name="DOE Joint Genome Institute"/>
            <consortium name="Mycorrhizal Genomics Consortium"/>
            <person name="Kohler A."/>
            <person name="Kuo A."/>
            <person name="Nagy L.G."/>
            <person name="Floudas D."/>
            <person name="Copeland A."/>
            <person name="Barry K.W."/>
            <person name="Cichocki N."/>
            <person name="Veneault-Fourrey C."/>
            <person name="LaButti K."/>
            <person name="Lindquist E.A."/>
            <person name="Lipzen A."/>
            <person name="Lundell T."/>
            <person name="Morin E."/>
            <person name="Murat C."/>
            <person name="Riley R."/>
            <person name="Ohm R."/>
            <person name="Sun H."/>
            <person name="Tunlid A."/>
            <person name="Henrissat B."/>
            <person name="Grigoriev I.V."/>
            <person name="Hibbett D.S."/>
            <person name="Martin F."/>
        </authorList>
    </citation>
    <scope>NUCLEOTIDE SEQUENCE [LARGE SCALE GENOMIC DNA]</scope>
    <source>
        <strain evidence="7">F 1598</strain>
    </source>
</reference>
<reference evidence="6 7" key="1">
    <citation type="submission" date="2014-04" db="EMBL/GenBank/DDBJ databases">
        <authorList>
            <consortium name="DOE Joint Genome Institute"/>
            <person name="Kuo A."/>
            <person name="Tarkka M."/>
            <person name="Buscot F."/>
            <person name="Kohler A."/>
            <person name="Nagy L.G."/>
            <person name="Floudas D."/>
            <person name="Copeland A."/>
            <person name="Barry K.W."/>
            <person name="Cichocki N."/>
            <person name="Veneault-Fourrey C."/>
            <person name="LaButti K."/>
            <person name="Lindquist E.A."/>
            <person name="Lipzen A."/>
            <person name="Lundell T."/>
            <person name="Morin E."/>
            <person name="Murat C."/>
            <person name="Sun H."/>
            <person name="Tunlid A."/>
            <person name="Henrissat B."/>
            <person name="Grigoriev I.V."/>
            <person name="Hibbett D.S."/>
            <person name="Martin F."/>
            <person name="Nordberg H.P."/>
            <person name="Cantor M.N."/>
            <person name="Hua S.X."/>
        </authorList>
    </citation>
    <scope>NUCLEOTIDE SEQUENCE [LARGE SCALE GENOMIC DNA]</scope>
    <source>
        <strain evidence="6 7">F 1598</strain>
    </source>
</reference>